<name>A0A9J6GQJ9_HAELO</name>
<dbReference type="GO" id="GO:0004867">
    <property type="term" value="F:serine-type endopeptidase inhibitor activity"/>
    <property type="evidence" value="ECO:0007669"/>
    <property type="project" value="UniProtKB-KW"/>
</dbReference>
<dbReference type="VEuPathDB" id="VectorBase:HLOH_047258"/>
<accession>A0A9J6GQJ9</accession>
<protein>
    <recommendedName>
        <fullName evidence="4">BPTI/Kunitz inhibitor domain-containing protein</fullName>
    </recommendedName>
</protein>
<dbReference type="PRINTS" id="PR00759">
    <property type="entry name" value="BASICPTASE"/>
</dbReference>
<dbReference type="Gene3D" id="4.10.410.10">
    <property type="entry name" value="Pancreatic trypsin inhibitor Kunitz domain"/>
    <property type="match status" value="1"/>
</dbReference>
<dbReference type="SUPFAM" id="SSF57362">
    <property type="entry name" value="BPTI-like"/>
    <property type="match status" value="1"/>
</dbReference>
<dbReference type="AlphaFoldDB" id="A0A9J6GQJ9"/>
<keyword evidence="3" id="KW-1015">Disulfide bond</keyword>
<dbReference type="Pfam" id="PF00014">
    <property type="entry name" value="Kunitz_BPTI"/>
    <property type="match status" value="1"/>
</dbReference>
<dbReference type="SMART" id="SM00131">
    <property type="entry name" value="KU"/>
    <property type="match status" value="1"/>
</dbReference>
<proteinExistence type="predicted"/>
<evidence type="ECO:0000259" key="4">
    <source>
        <dbReference type="PROSITE" id="PS50279"/>
    </source>
</evidence>
<dbReference type="InterPro" id="IPR002223">
    <property type="entry name" value="Kunitz_BPTI"/>
</dbReference>
<sequence length="71" mass="8183">MQGQNQEAYRAVDFDIGCRPAPITGLCKAYFERWYFDIETGRCEQFVYGGCGGNANRYKTLRECEIACLRE</sequence>
<dbReference type="PANTHER" id="PTHR10083">
    <property type="entry name" value="KUNITZ-TYPE PROTEASE INHIBITOR-RELATED"/>
    <property type="match status" value="1"/>
</dbReference>
<organism evidence="5 6">
    <name type="scientific">Haemaphysalis longicornis</name>
    <name type="common">Bush tick</name>
    <dbReference type="NCBI Taxonomy" id="44386"/>
    <lineage>
        <taxon>Eukaryota</taxon>
        <taxon>Metazoa</taxon>
        <taxon>Ecdysozoa</taxon>
        <taxon>Arthropoda</taxon>
        <taxon>Chelicerata</taxon>
        <taxon>Arachnida</taxon>
        <taxon>Acari</taxon>
        <taxon>Parasitiformes</taxon>
        <taxon>Ixodida</taxon>
        <taxon>Ixodoidea</taxon>
        <taxon>Ixodidae</taxon>
        <taxon>Haemaphysalinae</taxon>
        <taxon>Haemaphysalis</taxon>
    </lineage>
</organism>
<dbReference type="FunFam" id="4.10.410.10:FF:000068">
    <property type="entry name" value="Serine protease inhibitor, putative"/>
    <property type="match status" value="1"/>
</dbReference>
<dbReference type="InterPro" id="IPR050098">
    <property type="entry name" value="TFPI/VKTCI-like"/>
</dbReference>
<feature type="domain" description="BPTI/Kunitz inhibitor" evidence="4">
    <location>
        <begin position="18"/>
        <end position="68"/>
    </location>
</feature>
<dbReference type="InterPro" id="IPR036880">
    <property type="entry name" value="Kunitz_BPTI_sf"/>
</dbReference>
<keyword evidence="6" id="KW-1185">Reference proteome</keyword>
<evidence type="ECO:0000256" key="3">
    <source>
        <dbReference type="ARBA" id="ARBA00023157"/>
    </source>
</evidence>
<evidence type="ECO:0000256" key="2">
    <source>
        <dbReference type="ARBA" id="ARBA00022900"/>
    </source>
</evidence>
<reference evidence="5 6" key="1">
    <citation type="journal article" date="2020" name="Cell">
        <title>Large-Scale Comparative Analyses of Tick Genomes Elucidate Their Genetic Diversity and Vector Capacities.</title>
        <authorList>
            <consortium name="Tick Genome and Microbiome Consortium (TIGMIC)"/>
            <person name="Jia N."/>
            <person name="Wang J."/>
            <person name="Shi W."/>
            <person name="Du L."/>
            <person name="Sun Y."/>
            <person name="Zhan W."/>
            <person name="Jiang J.F."/>
            <person name="Wang Q."/>
            <person name="Zhang B."/>
            <person name="Ji P."/>
            <person name="Bell-Sakyi L."/>
            <person name="Cui X.M."/>
            <person name="Yuan T.T."/>
            <person name="Jiang B.G."/>
            <person name="Yang W.F."/>
            <person name="Lam T.T."/>
            <person name="Chang Q.C."/>
            <person name="Ding S.J."/>
            <person name="Wang X.J."/>
            <person name="Zhu J.G."/>
            <person name="Ruan X.D."/>
            <person name="Zhao L."/>
            <person name="Wei J.T."/>
            <person name="Ye R.Z."/>
            <person name="Que T.C."/>
            <person name="Du C.H."/>
            <person name="Zhou Y.H."/>
            <person name="Cheng J.X."/>
            <person name="Dai P.F."/>
            <person name="Guo W.B."/>
            <person name="Han X.H."/>
            <person name="Huang E.J."/>
            <person name="Li L.F."/>
            <person name="Wei W."/>
            <person name="Gao Y.C."/>
            <person name="Liu J.Z."/>
            <person name="Shao H.Z."/>
            <person name="Wang X."/>
            <person name="Wang C.C."/>
            <person name="Yang T.C."/>
            <person name="Huo Q.B."/>
            <person name="Li W."/>
            <person name="Chen H.Y."/>
            <person name="Chen S.E."/>
            <person name="Zhou L.G."/>
            <person name="Ni X.B."/>
            <person name="Tian J.H."/>
            <person name="Sheng Y."/>
            <person name="Liu T."/>
            <person name="Pan Y.S."/>
            <person name="Xia L.Y."/>
            <person name="Li J."/>
            <person name="Zhao F."/>
            <person name="Cao W.C."/>
        </authorList>
    </citation>
    <scope>NUCLEOTIDE SEQUENCE [LARGE SCALE GENOMIC DNA]</scope>
    <source>
        <strain evidence="5">HaeL-2018</strain>
    </source>
</reference>
<dbReference type="PROSITE" id="PS00280">
    <property type="entry name" value="BPTI_KUNITZ_1"/>
    <property type="match status" value="1"/>
</dbReference>
<keyword evidence="1" id="KW-0646">Protease inhibitor</keyword>
<comment type="caution">
    <text evidence="5">The sequence shown here is derived from an EMBL/GenBank/DDBJ whole genome shotgun (WGS) entry which is preliminary data.</text>
</comment>
<dbReference type="PANTHER" id="PTHR10083:SF328">
    <property type="entry name" value="TISSUE FACTOR PATHWAY INHIBITOR"/>
    <property type="match status" value="1"/>
</dbReference>
<keyword evidence="2" id="KW-0722">Serine protease inhibitor</keyword>
<gene>
    <name evidence="5" type="ORF">HPB48_007235</name>
</gene>
<evidence type="ECO:0000256" key="1">
    <source>
        <dbReference type="ARBA" id="ARBA00022690"/>
    </source>
</evidence>
<dbReference type="OMA" id="CKAYFER"/>
<dbReference type="PROSITE" id="PS50279">
    <property type="entry name" value="BPTI_KUNITZ_2"/>
    <property type="match status" value="1"/>
</dbReference>
<dbReference type="InterPro" id="IPR020901">
    <property type="entry name" value="Prtase_inh_Kunz-CS"/>
</dbReference>
<dbReference type="Proteomes" id="UP000821853">
    <property type="component" value="Chromosome 8"/>
</dbReference>
<dbReference type="EMBL" id="JABSTR010000010">
    <property type="protein sequence ID" value="KAH9380790.1"/>
    <property type="molecule type" value="Genomic_DNA"/>
</dbReference>
<evidence type="ECO:0000313" key="5">
    <source>
        <dbReference type="EMBL" id="KAH9380790.1"/>
    </source>
</evidence>
<dbReference type="OrthoDB" id="4473401at2759"/>
<evidence type="ECO:0000313" key="6">
    <source>
        <dbReference type="Proteomes" id="UP000821853"/>
    </source>
</evidence>
<dbReference type="GO" id="GO:0005615">
    <property type="term" value="C:extracellular space"/>
    <property type="evidence" value="ECO:0007669"/>
    <property type="project" value="TreeGrafter"/>
</dbReference>